<dbReference type="InterPro" id="IPR001604">
    <property type="entry name" value="Endo_G_ENPP1-like_dom"/>
</dbReference>
<evidence type="ECO:0000259" key="6">
    <source>
        <dbReference type="PROSITE" id="PS50835"/>
    </source>
</evidence>
<evidence type="ECO:0000256" key="2">
    <source>
        <dbReference type="ARBA" id="ARBA00022737"/>
    </source>
</evidence>
<dbReference type="EMBL" id="CAJOBZ010000013">
    <property type="protein sequence ID" value="CAF4840075.1"/>
    <property type="molecule type" value="Genomic_DNA"/>
</dbReference>
<dbReference type="InterPro" id="IPR013783">
    <property type="entry name" value="Ig-like_fold"/>
</dbReference>
<dbReference type="InterPro" id="IPR036179">
    <property type="entry name" value="Ig-like_dom_sf"/>
</dbReference>
<dbReference type="PANTHER" id="PTHR12231">
    <property type="entry name" value="CTX-RELATED TYPE I TRANSMEMBRANE PROTEIN"/>
    <property type="match status" value="1"/>
</dbReference>
<keyword evidence="1 5" id="KW-0732">Signal</keyword>
<dbReference type="InterPro" id="IPR044925">
    <property type="entry name" value="His-Me_finger_sf"/>
</dbReference>
<evidence type="ECO:0000256" key="5">
    <source>
        <dbReference type="SAM" id="SignalP"/>
    </source>
</evidence>
<dbReference type="GO" id="GO:0003676">
    <property type="term" value="F:nucleic acid binding"/>
    <property type="evidence" value="ECO:0007669"/>
    <property type="project" value="InterPro"/>
</dbReference>
<dbReference type="SMART" id="SM00408">
    <property type="entry name" value="IGc2"/>
    <property type="match status" value="3"/>
</dbReference>
<evidence type="ECO:0000313" key="7">
    <source>
        <dbReference type="EMBL" id="CAF4840075.1"/>
    </source>
</evidence>
<reference evidence="7" key="1">
    <citation type="submission" date="2021-02" db="EMBL/GenBank/DDBJ databases">
        <authorList>
            <person name="Steward A R."/>
        </authorList>
    </citation>
    <scope>NUCLEOTIDE SEQUENCE</scope>
</reference>
<keyword evidence="8" id="KW-1185">Reference proteome</keyword>
<dbReference type="Gene3D" id="2.60.40.10">
    <property type="entry name" value="Immunoglobulins"/>
    <property type="match status" value="2"/>
</dbReference>
<feature type="domain" description="Ig-like" evidence="6">
    <location>
        <begin position="574"/>
        <end position="649"/>
    </location>
</feature>
<feature type="signal peptide" evidence="5">
    <location>
        <begin position="1"/>
        <end position="18"/>
    </location>
</feature>
<gene>
    <name evidence="7" type="ORF">PMACD_LOCUS6076</name>
</gene>
<dbReference type="InterPro" id="IPR003599">
    <property type="entry name" value="Ig_sub"/>
</dbReference>
<organism evidence="7 8">
    <name type="scientific">Pieris macdunnoughi</name>
    <dbReference type="NCBI Taxonomy" id="345717"/>
    <lineage>
        <taxon>Eukaryota</taxon>
        <taxon>Metazoa</taxon>
        <taxon>Ecdysozoa</taxon>
        <taxon>Arthropoda</taxon>
        <taxon>Hexapoda</taxon>
        <taxon>Insecta</taxon>
        <taxon>Pterygota</taxon>
        <taxon>Neoptera</taxon>
        <taxon>Endopterygota</taxon>
        <taxon>Lepidoptera</taxon>
        <taxon>Glossata</taxon>
        <taxon>Ditrysia</taxon>
        <taxon>Papilionoidea</taxon>
        <taxon>Pieridae</taxon>
        <taxon>Pierinae</taxon>
        <taxon>Pieris</taxon>
    </lineage>
</organism>
<dbReference type="Proteomes" id="UP000663880">
    <property type="component" value="Unassembled WGS sequence"/>
</dbReference>
<dbReference type="SUPFAM" id="SSF54060">
    <property type="entry name" value="His-Me finger endonucleases"/>
    <property type="match status" value="1"/>
</dbReference>
<dbReference type="GO" id="GO:0016787">
    <property type="term" value="F:hydrolase activity"/>
    <property type="evidence" value="ECO:0007669"/>
    <property type="project" value="InterPro"/>
</dbReference>
<dbReference type="PROSITE" id="PS50835">
    <property type="entry name" value="IG_LIKE"/>
    <property type="match status" value="3"/>
</dbReference>
<comment type="caution">
    <text evidence="7">The sequence shown here is derived from an EMBL/GenBank/DDBJ whole genome shotgun (WGS) entry which is preliminary data.</text>
</comment>
<evidence type="ECO:0000256" key="1">
    <source>
        <dbReference type="ARBA" id="ARBA00022729"/>
    </source>
</evidence>
<feature type="domain" description="Ig-like" evidence="6">
    <location>
        <begin position="653"/>
        <end position="720"/>
    </location>
</feature>
<keyword evidence="3" id="KW-1015">Disulfide bond</keyword>
<protein>
    <recommendedName>
        <fullName evidence="6">Ig-like domain-containing protein</fullName>
    </recommendedName>
</protein>
<feature type="domain" description="Ig-like" evidence="6">
    <location>
        <begin position="485"/>
        <end position="569"/>
    </location>
</feature>
<sequence length="1097" mass="125367">MLPIKILYVFIYLNYVVGQSTDFQNFNLIFAIDETRYEYEMLRYVLPVEFIKLDYTLLVYNSDSVIISKYTESHRQPLLLSYTKEVSMPTTLEEDTRDLLFVIDFSLNITNMSEYENSYLFVFSNYLNPVHTSTGLSKTLRKALKKHVQVSFFTFEYPMTDEVSAHDEISSTLTNATGGVFLPIDRLDNSVRRYIKDELIHKRIPVDTKVFHADYEPISVFGFTVDKQTEDYSIIVIGDGAELLSLINYRNESIEYTNITLSKSVVMGVFNASTGLNFAYVTCDGKCQVIFRASSKLRFTPGFSAEPPVPGSKISAFPLTYNKSYLSIEVKKCYGNIDILSAEVYNQKNWSQSLKIHKMYDNLYSSDKPILFPKDLIGVRINGVINETDEKFTSIYPRLISPFDKNDLEIITVNITIGDHLTMECSGLDGEWIFYSSRQSPALSLDTGIQYFKIKRATLEDAGLYMCRKNDAIITLYKVQVQVPPTISRVSKRMIIAMIGDPVVVMPCLATGSPEPNVTWSLNGTIECTKCTTVNNSLVIHNVTADSAGIYTCKAQNSLGSAWEYYVLTVQGAPSQLYIRKTLVIIKDRKTNILCNITHSEEDTLRWYRDGHFLMNGKLTLYGRLQDSGVYTCRITKLTGMMDYTVNLTVCSPPQFLKPEPSIVFISTRTILRCHVIEFGETKFTWTKDGHKLNGNQPELFAAYPGSYICEVTSHCGRISRRFDVVIGGCILNVDSDFDGVKPFILNSKGNLLSPMYNTLNDAVYIEFGNSVHFNCGSNISLYHDKVILSNNFVQGKCVNGSVFEIDKVLYDFKNLSCEGRLNKIVRNDEVRCGWNKTLQNINYHFGKICVHLYEVCATRLETVYIRHRLNKAKANKISTLADTPKLFYKRQSLANKYKCDYNDSGYCFKSRQLLNARDVYPGQAFTATFSNYNIVPEWRQGWSNWEELEKRVRMIPNSLHKTAEVYVYNGVIHTSNLNAKLKRTVTMKHNYTVTYTNSNNKQNIQLTPMFLFKAVHYLTERMGVAFIQLNIPNVTKEEAEKYVFCDDICKDIEWLGNGDWKNPKRGYIYCCSIREFNSLFGDVVHIKGVLGILRKI</sequence>
<dbReference type="Pfam" id="PF13927">
    <property type="entry name" value="Ig_3"/>
    <property type="match status" value="1"/>
</dbReference>
<dbReference type="InterPro" id="IPR051170">
    <property type="entry name" value="Neural/epithelial_adhesion"/>
</dbReference>
<dbReference type="SUPFAM" id="SSF48726">
    <property type="entry name" value="Immunoglobulin"/>
    <property type="match status" value="4"/>
</dbReference>
<keyword evidence="2" id="KW-0677">Repeat</keyword>
<keyword evidence="4" id="KW-0393">Immunoglobulin domain</keyword>
<dbReference type="PANTHER" id="PTHR12231:SF253">
    <property type="entry name" value="DPR-INTERACTING PROTEIN ETA, ISOFORM B-RELATED"/>
    <property type="match status" value="1"/>
</dbReference>
<dbReference type="AlphaFoldDB" id="A0A821RHZ8"/>
<feature type="chain" id="PRO_5032844664" description="Ig-like domain-containing protein" evidence="5">
    <location>
        <begin position="19"/>
        <end position="1097"/>
    </location>
</feature>
<name>A0A821RHZ8_9NEOP</name>
<accession>A0A821RHZ8</accession>
<evidence type="ECO:0000313" key="8">
    <source>
        <dbReference type="Proteomes" id="UP000663880"/>
    </source>
</evidence>
<proteinExistence type="predicted"/>
<dbReference type="Pfam" id="PF01223">
    <property type="entry name" value="Endonuclease_NS"/>
    <property type="match status" value="1"/>
</dbReference>
<dbReference type="InterPro" id="IPR007110">
    <property type="entry name" value="Ig-like_dom"/>
</dbReference>
<evidence type="ECO:0000256" key="3">
    <source>
        <dbReference type="ARBA" id="ARBA00023157"/>
    </source>
</evidence>
<dbReference type="GO" id="GO:0046872">
    <property type="term" value="F:metal ion binding"/>
    <property type="evidence" value="ECO:0007669"/>
    <property type="project" value="InterPro"/>
</dbReference>
<dbReference type="OrthoDB" id="6019866at2759"/>
<dbReference type="CDD" id="cd00096">
    <property type="entry name" value="Ig"/>
    <property type="match status" value="2"/>
</dbReference>
<evidence type="ECO:0000256" key="4">
    <source>
        <dbReference type="ARBA" id="ARBA00023319"/>
    </source>
</evidence>
<dbReference type="SMART" id="SM00409">
    <property type="entry name" value="IG"/>
    <property type="match status" value="3"/>
</dbReference>
<dbReference type="InterPro" id="IPR003598">
    <property type="entry name" value="Ig_sub2"/>
</dbReference>